<accession>A0A0A9DXZ3</accession>
<evidence type="ECO:0000313" key="4">
    <source>
        <dbReference type="EMBL" id="JAD93459.1"/>
    </source>
</evidence>
<dbReference type="InterPro" id="IPR003690">
    <property type="entry name" value="MTERF"/>
</dbReference>
<dbReference type="Gene3D" id="1.25.70.10">
    <property type="entry name" value="Transcription termination factor 3, mitochondrial"/>
    <property type="match status" value="1"/>
</dbReference>
<dbReference type="PANTHER" id="PTHR13068:SF181">
    <property type="entry name" value="MTERF TRANSCRIPTION FACTOR"/>
    <property type="match status" value="1"/>
</dbReference>
<comment type="similarity">
    <text evidence="1">Belongs to the mTERF family.</text>
</comment>
<evidence type="ECO:0000256" key="3">
    <source>
        <dbReference type="ARBA" id="ARBA00022946"/>
    </source>
</evidence>
<organism evidence="4">
    <name type="scientific">Arundo donax</name>
    <name type="common">Giant reed</name>
    <name type="synonym">Donax arundinaceus</name>
    <dbReference type="NCBI Taxonomy" id="35708"/>
    <lineage>
        <taxon>Eukaryota</taxon>
        <taxon>Viridiplantae</taxon>
        <taxon>Streptophyta</taxon>
        <taxon>Embryophyta</taxon>
        <taxon>Tracheophyta</taxon>
        <taxon>Spermatophyta</taxon>
        <taxon>Magnoliopsida</taxon>
        <taxon>Liliopsida</taxon>
        <taxon>Poales</taxon>
        <taxon>Poaceae</taxon>
        <taxon>PACMAD clade</taxon>
        <taxon>Arundinoideae</taxon>
        <taxon>Arundineae</taxon>
        <taxon>Arundo</taxon>
    </lineage>
</organism>
<dbReference type="Pfam" id="PF02536">
    <property type="entry name" value="mTERF"/>
    <property type="match status" value="1"/>
</dbReference>
<sequence>MRPAMDAFRCLGFPEDALSKLLVIEMGVLLLSPDRISEIFENLKALGLGVSDRGFIYGIRAFCRLSRETWLRKVALYRSFGMSEGEFRMAIKIQPTIVCFSYESIKKKLRFFLDVLKLELSDVMGRPVIMGYSLEKSIIPRCAVLSVLRRERKIEPDIKLINVLLGSTKMFSEKYVLRYAQDVPDVVKAYGGKIKFEGFRDRDDLVPLKQ</sequence>
<dbReference type="PANTHER" id="PTHR13068">
    <property type="entry name" value="CGI-12 PROTEIN-RELATED"/>
    <property type="match status" value="1"/>
</dbReference>
<dbReference type="GO" id="GO:0003676">
    <property type="term" value="F:nucleic acid binding"/>
    <property type="evidence" value="ECO:0007669"/>
    <property type="project" value="InterPro"/>
</dbReference>
<dbReference type="AlphaFoldDB" id="A0A0A9DXZ3"/>
<reference evidence="4" key="2">
    <citation type="journal article" date="2015" name="Data Brief">
        <title>Shoot transcriptome of the giant reed, Arundo donax.</title>
        <authorList>
            <person name="Barrero R.A."/>
            <person name="Guerrero F.D."/>
            <person name="Moolhuijzen P."/>
            <person name="Goolsby J.A."/>
            <person name="Tidwell J."/>
            <person name="Bellgard S.E."/>
            <person name="Bellgard M.I."/>
        </authorList>
    </citation>
    <scope>NUCLEOTIDE SEQUENCE</scope>
    <source>
        <tissue evidence="4">Shoot tissue taken approximately 20 cm above the soil surface</tissue>
    </source>
</reference>
<reference evidence="4" key="1">
    <citation type="submission" date="2014-09" db="EMBL/GenBank/DDBJ databases">
        <authorList>
            <person name="Magalhaes I.L.F."/>
            <person name="Oliveira U."/>
            <person name="Santos F.R."/>
            <person name="Vidigal T.H.D.A."/>
            <person name="Brescovit A.D."/>
            <person name="Santos A.J."/>
        </authorList>
    </citation>
    <scope>NUCLEOTIDE SEQUENCE</scope>
    <source>
        <tissue evidence="4">Shoot tissue taken approximately 20 cm above the soil surface</tissue>
    </source>
</reference>
<keyword evidence="2" id="KW-0806">Transcription termination</keyword>
<name>A0A0A9DXZ3_ARUDO</name>
<keyword evidence="2" id="KW-0804">Transcription</keyword>
<evidence type="ECO:0000256" key="1">
    <source>
        <dbReference type="ARBA" id="ARBA00007692"/>
    </source>
</evidence>
<dbReference type="GO" id="GO:0006353">
    <property type="term" value="P:DNA-templated transcription termination"/>
    <property type="evidence" value="ECO:0007669"/>
    <property type="project" value="UniProtKB-KW"/>
</dbReference>
<dbReference type="EMBL" id="GBRH01204436">
    <property type="protein sequence ID" value="JAD93459.1"/>
    <property type="molecule type" value="Transcribed_RNA"/>
</dbReference>
<protein>
    <submittedName>
        <fullName evidence="4">Uncharacterized protein</fullName>
    </submittedName>
</protein>
<keyword evidence="3" id="KW-0809">Transit peptide</keyword>
<dbReference type="SMART" id="SM00733">
    <property type="entry name" value="Mterf"/>
    <property type="match status" value="3"/>
</dbReference>
<keyword evidence="2" id="KW-0805">Transcription regulation</keyword>
<dbReference type="InterPro" id="IPR038538">
    <property type="entry name" value="MTERF_sf"/>
</dbReference>
<proteinExistence type="inferred from homology"/>
<evidence type="ECO:0000256" key="2">
    <source>
        <dbReference type="ARBA" id="ARBA00022472"/>
    </source>
</evidence>